<dbReference type="AlphaFoldDB" id="W4LWL0"/>
<accession>W4LWL0</accession>
<evidence type="ECO:0000313" key="1">
    <source>
        <dbReference type="EMBL" id="ETX01762.1"/>
    </source>
</evidence>
<reference evidence="1 2" key="1">
    <citation type="journal article" date="2014" name="Nature">
        <title>An environmental bacterial taxon with a large and distinct metabolic repertoire.</title>
        <authorList>
            <person name="Wilson M.C."/>
            <person name="Mori T."/>
            <person name="Ruckert C."/>
            <person name="Uria A.R."/>
            <person name="Helf M.J."/>
            <person name="Takada K."/>
            <person name="Gernert C."/>
            <person name="Steffens U.A."/>
            <person name="Heycke N."/>
            <person name="Schmitt S."/>
            <person name="Rinke C."/>
            <person name="Helfrich E.J."/>
            <person name="Brachmann A.O."/>
            <person name="Gurgui C."/>
            <person name="Wakimoto T."/>
            <person name="Kracht M."/>
            <person name="Crusemann M."/>
            <person name="Hentschel U."/>
            <person name="Abe I."/>
            <person name="Matsunaga S."/>
            <person name="Kalinowski J."/>
            <person name="Takeyama H."/>
            <person name="Piel J."/>
        </authorList>
    </citation>
    <scope>NUCLEOTIDE SEQUENCE [LARGE SCALE GENOMIC DNA]</scope>
    <source>
        <strain evidence="2">TSY1</strain>
    </source>
</reference>
<dbReference type="Proteomes" id="UP000019141">
    <property type="component" value="Unassembled WGS sequence"/>
</dbReference>
<comment type="caution">
    <text evidence="1">The sequence shown here is derived from an EMBL/GenBank/DDBJ whole genome shotgun (WGS) entry which is preliminary data.</text>
</comment>
<proteinExistence type="predicted"/>
<dbReference type="HOGENOM" id="CLU_046970_0_0_7"/>
<name>W4LWL0_ENTF1</name>
<evidence type="ECO:0000313" key="2">
    <source>
        <dbReference type="Proteomes" id="UP000019141"/>
    </source>
</evidence>
<protein>
    <recommendedName>
        <fullName evidence="3">Thiol-disulfide oxidoreductase</fullName>
    </recommendedName>
</protein>
<sequence>MAQNGSRDGVYEVTEDIDAIGFYFDQGVTDGLPVVPPTEERVQRMLAATSRAADEVIALVPPNFGEATVEKIAVNAVMAGCKPEYLPVVMAGVEAMCDERVSLHGVQGTTHTSTPLFIINGPIRQQLDINAAAGAFGSGWRANATIGRALRLMMVNLGGARPGEIDKSCMGHPGKFSFLIGEYEEMNPWEPLHVERGFAPHQSTLSVYCCDAPQCLTNNAGRTAASILNTIGAAMATGWNDKTMLAGSYMLVMSPEHAKTIADDGLSKQDVKRYLYEHVRRPLGELLPTPADPEGFNVARLPKWLDPADAATLVPKVASPDAIILVVAGGTAGRFTLQMTGWGGGSGTQLVTVPIEEV</sequence>
<keyword evidence="2" id="KW-1185">Reference proteome</keyword>
<gene>
    <name evidence="1" type="ORF">ETSY1_06100</name>
</gene>
<dbReference type="PATRIC" id="fig|1429438.4.peg.1350"/>
<organism evidence="1 2">
    <name type="scientific">Entotheonella factor</name>
    <dbReference type="NCBI Taxonomy" id="1429438"/>
    <lineage>
        <taxon>Bacteria</taxon>
        <taxon>Pseudomonadati</taxon>
        <taxon>Nitrospinota/Tectimicrobiota group</taxon>
        <taxon>Candidatus Tectimicrobiota</taxon>
        <taxon>Candidatus Entotheonellia</taxon>
        <taxon>Candidatus Entotheonellales</taxon>
        <taxon>Candidatus Entotheonellaceae</taxon>
        <taxon>Candidatus Entotheonella</taxon>
    </lineage>
</organism>
<dbReference type="EMBL" id="AZHW01000204">
    <property type="protein sequence ID" value="ETX01762.1"/>
    <property type="molecule type" value="Genomic_DNA"/>
</dbReference>
<evidence type="ECO:0008006" key="3">
    <source>
        <dbReference type="Google" id="ProtNLM"/>
    </source>
</evidence>